<keyword evidence="3" id="KW-1185">Reference proteome</keyword>
<sequence length="175" mass="17029">MTLTVLAALVGTAIAVPAEPAVVDTSTISILAAGTLSITAPANVNLGSTRASGTLTGSLGTVTVSDTRGNLVAAWTATVSSTDFTTGPATPAATIGKANIRYWSGTATATSGVGVFIAGQGTASSAVVLSTTRTAFNLTAGVGNNSASWKPTVIVTVPATALSGTYTGTITHSVA</sequence>
<evidence type="ECO:0000313" key="3">
    <source>
        <dbReference type="Proteomes" id="UP001501570"/>
    </source>
</evidence>
<name>A0ABP9RKD8_9ACTN</name>
<evidence type="ECO:0000256" key="1">
    <source>
        <dbReference type="SAM" id="SignalP"/>
    </source>
</evidence>
<evidence type="ECO:0008006" key="4">
    <source>
        <dbReference type="Google" id="ProtNLM"/>
    </source>
</evidence>
<comment type="caution">
    <text evidence="2">The sequence shown here is derived from an EMBL/GenBank/DDBJ whole genome shotgun (WGS) entry which is preliminary data.</text>
</comment>
<accession>A0ABP9RKD8</accession>
<gene>
    <name evidence="2" type="ORF">GCM10023322_06440</name>
</gene>
<feature type="chain" id="PRO_5046697653" description="WxL domain-containing protein" evidence="1">
    <location>
        <begin position="19"/>
        <end position="175"/>
    </location>
</feature>
<proteinExistence type="predicted"/>
<evidence type="ECO:0000313" key="2">
    <source>
        <dbReference type="EMBL" id="GAA5178686.1"/>
    </source>
</evidence>
<dbReference type="EMBL" id="BAABJQ010000002">
    <property type="protein sequence ID" value="GAA5178686.1"/>
    <property type="molecule type" value="Genomic_DNA"/>
</dbReference>
<feature type="signal peptide" evidence="1">
    <location>
        <begin position="1"/>
        <end position="18"/>
    </location>
</feature>
<protein>
    <recommendedName>
        <fullName evidence="4">WxL domain-containing protein</fullName>
    </recommendedName>
</protein>
<reference evidence="3" key="1">
    <citation type="journal article" date="2019" name="Int. J. Syst. Evol. Microbiol.">
        <title>The Global Catalogue of Microorganisms (GCM) 10K type strain sequencing project: providing services to taxonomists for standard genome sequencing and annotation.</title>
        <authorList>
            <consortium name="The Broad Institute Genomics Platform"/>
            <consortium name="The Broad Institute Genome Sequencing Center for Infectious Disease"/>
            <person name="Wu L."/>
            <person name="Ma J."/>
        </authorList>
    </citation>
    <scope>NUCLEOTIDE SEQUENCE [LARGE SCALE GENOMIC DNA]</scope>
    <source>
        <strain evidence="3">JCM 18304</strain>
    </source>
</reference>
<dbReference type="Proteomes" id="UP001501570">
    <property type="component" value="Unassembled WGS sequence"/>
</dbReference>
<organism evidence="2 3">
    <name type="scientific">Rugosimonospora acidiphila</name>
    <dbReference type="NCBI Taxonomy" id="556531"/>
    <lineage>
        <taxon>Bacteria</taxon>
        <taxon>Bacillati</taxon>
        <taxon>Actinomycetota</taxon>
        <taxon>Actinomycetes</taxon>
        <taxon>Micromonosporales</taxon>
        <taxon>Micromonosporaceae</taxon>
        <taxon>Rugosimonospora</taxon>
    </lineage>
</organism>
<keyword evidence="1" id="KW-0732">Signal</keyword>